<evidence type="ECO:0000256" key="1">
    <source>
        <dbReference type="ARBA" id="ARBA00004141"/>
    </source>
</evidence>
<feature type="transmembrane region" description="Helical" evidence="6">
    <location>
        <begin position="158"/>
        <end position="177"/>
    </location>
</feature>
<evidence type="ECO:0000313" key="7">
    <source>
        <dbReference type="EMBL" id="TPX73715.1"/>
    </source>
</evidence>
<dbReference type="Pfam" id="PF02077">
    <property type="entry name" value="SURF4"/>
    <property type="match status" value="1"/>
</dbReference>
<name>A0A507FDA3_9FUNG</name>
<keyword evidence="5 6" id="KW-0472">Membrane</keyword>
<evidence type="ECO:0000256" key="2">
    <source>
        <dbReference type="ARBA" id="ARBA00006945"/>
    </source>
</evidence>
<evidence type="ECO:0000256" key="3">
    <source>
        <dbReference type="ARBA" id="ARBA00022692"/>
    </source>
</evidence>
<feature type="transmembrane region" description="Helical" evidence="6">
    <location>
        <begin position="247"/>
        <end position="266"/>
    </location>
</feature>
<dbReference type="InterPro" id="IPR002995">
    <property type="entry name" value="Surf4"/>
</dbReference>
<comment type="caution">
    <text evidence="7">The sequence shown here is derived from an EMBL/GenBank/DDBJ whole genome shotgun (WGS) entry which is preliminary data.</text>
</comment>
<evidence type="ECO:0000256" key="6">
    <source>
        <dbReference type="SAM" id="Phobius"/>
    </source>
</evidence>
<evidence type="ECO:0000256" key="4">
    <source>
        <dbReference type="ARBA" id="ARBA00022989"/>
    </source>
</evidence>
<dbReference type="GO" id="GO:0016020">
    <property type="term" value="C:membrane"/>
    <property type="evidence" value="ECO:0007669"/>
    <property type="project" value="UniProtKB-SubCell"/>
</dbReference>
<gene>
    <name evidence="7" type="ORF">CcCBS67573_g05015</name>
</gene>
<reference evidence="7 8" key="1">
    <citation type="journal article" date="2019" name="Sci. Rep.">
        <title>Comparative genomics of chytrid fungi reveal insights into the obligate biotrophic and pathogenic lifestyle of Synchytrium endobioticum.</title>
        <authorList>
            <person name="van de Vossenberg B.T.L.H."/>
            <person name="Warris S."/>
            <person name="Nguyen H.D.T."/>
            <person name="van Gent-Pelzer M.P.E."/>
            <person name="Joly D.L."/>
            <person name="van de Geest H.C."/>
            <person name="Bonants P.J.M."/>
            <person name="Smith D.S."/>
            <person name="Levesque C.A."/>
            <person name="van der Lee T.A.J."/>
        </authorList>
    </citation>
    <scope>NUCLEOTIDE SEQUENCE [LARGE SCALE GENOMIC DNA]</scope>
    <source>
        <strain evidence="7 8">CBS 675.73</strain>
    </source>
</reference>
<evidence type="ECO:0000313" key="8">
    <source>
        <dbReference type="Proteomes" id="UP000320333"/>
    </source>
</evidence>
<dbReference type="AlphaFoldDB" id="A0A507FDA3"/>
<dbReference type="STRING" id="246404.A0A507FDA3"/>
<comment type="similarity">
    <text evidence="2">Belongs to the SURF4 family.</text>
</comment>
<dbReference type="OrthoDB" id="7859621at2759"/>
<feature type="transmembrane region" description="Helical" evidence="6">
    <location>
        <begin position="117"/>
        <end position="137"/>
    </location>
</feature>
<sequence>MSHTKAIAQVEELLDRIGKPLKPYLPIIARFLLVVTFLEDSVRMCTQYSDQKFYLRKHRGFATYMADVFLITNVSIMVACSCLAIAKRHTEVAVAGLFSVVLMQGFGYGLIFESSFLLRALSITGGLVMLLADAMSGKSKKSIFAGIPQLNDENMQSTYLQLFGRILLVFLFMSFIFAGEMTIARGIVALIAFVGCVMVVIGFKAKWSAGMLILFLSISNVVLNNWWSLHHLHPQRDFQRYDFFQNLSIMGGFLLLVNMGPGGLSMDEKKKNF</sequence>
<feature type="transmembrane region" description="Helical" evidence="6">
    <location>
        <begin position="183"/>
        <end position="203"/>
    </location>
</feature>
<organism evidence="7 8">
    <name type="scientific">Chytriomyces confervae</name>
    <dbReference type="NCBI Taxonomy" id="246404"/>
    <lineage>
        <taxon>Eukaryota</taxon>
        <taxon>Fungi</taxon>
        <taxon>Fungi incertae sedis</taxon>
        <taxon>Chytridiomycota</taxon>
        <taxon>Chytridiomycota incertae sedis</taxon>
        <taxon>Chytridiomycetes</taxon>
        <taxon>Chytridiales</taxon>
        <taxon>Chytriomycetaceae</taxon>
        <taxon>Chytriomyces</taxon>
    </lineage>
</organism>
<keyword evidence="8" id="KW-1185">Reference proteome</keyword>
<keyword evidence="3 6" id="KW-0812">Transmembrane</keyword>
<proteinExistence type="inferred from homology"/>
<accession>A0A507FDA3</accession>
<feature type="transmembrane region" description="Helical" evidence="6">
    <location>
        <begin position="61"/>
        <end position="85"/>
    </location>
</feature>
<comment type="subcellular location">
    <subcellularLocation>
        <location evidence="1">Membrane</location>
        <topology evidence="1">Multi-pass membrane protein</topology>
    </subcellularLocation>
</comment>
<dbReference type="Proteomes" id="UP000320333">
    <property type="component" value="Unassembled WGS sequence"/>
</dbReference>
<dbReference type="EMBL" id="QEAP01000168">
    <property type="protein sequence ID" value="TPX73715.1"/>
    <property type="molecule type" value="Genomic_DNA"/>
</dbReference>
<feature type="transmembrane region" description="Helical" evidence="6">
    <location>
        <begin position="92"/>
        <end position="111"/>
    </location>
</feature>
<keyword evidence="4 6" id="KW-1133">Transmembrane helix</keyword>
<protein>
    <recommendedName>
        <fullName evidence="9">Surfeit locus protein 4</fullName>
    </recommendedName>
</protein>
<evidence type="ECO:0008006" key="9">
    <source>
        <dbReference type="Google" id="ProtNLM"/>
    </source>
</evidence>
<evidence type="ECO:0000256" key="5">
    <source>
        <dbReference type="ARBA" id="ARBA00023136"/>
    </source>
</evidence>
<feature type="transmembrane region" description="Helical" evidence="6">
    <location>
        <begin position="210"/>
        <end position="227"/>
    </location>
</feature>